<dbReference type="Gene3D" id="2.40.10.220">
    <property type="entry name" value="predicted glycosyltransferase like domains"/>
    <property type="match status" value="1"/>
</dbReference>
<dbReference type="InterPro" id="IPR009875">
    <property type="entry name" value="PilZ_domain"/>
</dbReference>
<dbReference type="RefSeq" id="WP_095981422.1">
    <property type="nucleotide sequence ID" value="NZ_CP022163.1"/>
</dbReference>
<organism evidence="2 3">
    <name type="scientific">Melittangium boletus DSM 14713</name>
    <dbReference type="NCBI Taxonomy" id="1294270"/>
    <lineage>
        <taxon>Bacteria</taxon>
        <taxon>Pseudomonadati</taxon>
        <taxon>Myxococcota</taxon>
        <taxon>Myxococcia</taxon>
        <taxon>Myxococcales</taxon>
        <taxon>Cystobacterineae</taxon>
        <taxon>Archangiaceae</taxon>
        <taxon>Melittangium</taxon>
    </lineage>
</organism>
<evidence type="ECO:0000313" key="3">
    <source>
        <dbReference type="Proteomes" id="UP000217289"/>
    </source>
</evidence>
<accession>A0A250IQ45</accession>
<feature type="domain" description="PilZ" evidence="1">
    <location>
        <begin position="6"/>
        <end position="88"/>
    </location>
</feature>
<evidence type="ECO:0000259" key="1">
    <source>
        <dbReference type="Pfam" id="PF07238"/>
    </source>
</evidence>
<dbReference type="EMBL" id="CP022163">
    <property type="protein sequence ID" value="ATB33373.1"/>
    <property type="molecule type" value="Genomic_DNA"/>
</dbReference>
<dbReference type="SUPFAM" id="SSF141371">
    <property type="entry name" value="PilZ domain-like"/>
    <property type="match status" value="1"/>
</dbReference>
<reference evidence="2 3" key="1">
    <citation type="submission" date="2017-06" db="EMBL/GenBank/DDBJ databases">
        <authorList>
            <person name="Kim H.J."/>
            <person name="Triplett B.A."/>
        </authorList>
    </citation>
    <scope>NUCLEOTIDE SEQUENCE [LARGE SCALE GENOMIC DNA]</scope>
    <source>
        <strain evidence="2 3">DSM 14713</strain>
    </source>
</reference>
<keyword evidence="3" id="KW-1185">Reference proteome</keyword>
<dbReference type="Pfam" id="PF07238">
    <property type="entry name" value="PilZ"/>
    <property type="match status" value="1"/>
</dbReference>
<proteinExistence type="predicted"/>
<gene>
    <name evidence="2" type="ORF">MEBOL_006865</name>
</gene>
<dbReference type="Proteomes" id="UP000217289">
    <property type="component" value="Chromosome"/>
</dbReference>
<sequence>MPIEHERRRFRRYPLRLRARIRHDTQEVDADVLNASVGGCLLVAHLNVSAGDTIEVSIPDLQVPPTSVCVVRCAPTEGGFLIATCFETAIADEPALALASSTPTPSRVS</sequence>
<name>A0A250IQ45_9BACT</name>
<dbReference type="KEGG" id="mbd:MEBOL_006865"/>
<dbReference type="GO" id="GO:0035438">
    <property type="term" value="F:cyclic-di-GMP binding"/>
    <property type="evidence" value="ECO:0007669"/>
    <property type="project" value="InterPro"/>
</dbReference>
<dbReference type="AlphaFoldDB" id="A0A250IQ45"/>
<evidence type="ECO:0000313" key="2">
    <source>
        <dbReference type="EMBL" id="ATB33373.1"/>
    </source>
</evidence>
<protein>
    <recommendedName>
        <fullName evidence="1">PilZ domain-containing protein</fullName>
    </recommendedName>
</protein>